<name>A0A699GS94_TANCI</name>
<gene>
    <name evidence="2" type="ORF">Tci_179171</name>
</gene>
<protein>
    <submittedName>
        <fullName evidence="2">Uncharacterized protein</fullName>
    </submittedName>
</protein>
<dbReference type="PANTHER" id="PTHR31286:SF99">
    <property type="entry name" value="DUF4283 DOMAIN-CONTAINING PROTEIN"/>
    <property type="match status" value="1"/>
</dbReference>
<evidence type="ECO:0000313" key="2">
    <source>
        <dbReference type="EMBL" id="GEW07195.1"/>
    </source>
</evidence>
<reference evidence="2" key="1">
    <citation type="journal article" date="2019" name="Sci. Rep.">
        <title>Draft genome of Tanacetum cinerariifolium, the natural source of mosquito coil.</title>
        <authorList>
            <person name="Yamashiro T."/>
            <person name="Shiraishi A."/>
            <person name="Satake H."/>
            <person name="Nakayama K."/>
        </authorList>
    </citation>
    <scope>NUCLEOTIDE SEQUENCE</scope>
</reference>
<dbReference type="EMBL" id="BKCJ010044109">
    <property type="protein sequence ID" value="GEW07195.1"/>
    <property type="molecule type" value="Genomic_DNA"/>
</dbReference>
<comment type="caution">
    <text evidence="2">The sequence shown here is derived from an EMBL/GenBank/DDBJ whole genome shotgun (WGS) entry which is preliminary data.</text>
</comment>
<organism evidence="2">
    <name type="scientific">Tanacetum cinerariifolium</name>
    <name type="common">Dalmatian daisy</name>
    <name type="synonym">Chrysanthemum cinerariifolium</name>
    <dbReference type="NCBI Taxonomy" id="118510"/>
    <lineage>
        <taxon>Eukaryota</taxon>
        <taxon>Viridiplantae</taxon>
        <taxon>Streptophyta</taxon>
        <taxon>Embryophyta</taxon>
        <taxon>Tracheophyta</taxon>
        <taxon>Spermatophyta</taxon>
        <taxon>Magnoliopsida</taxon>
        <taxon>eudicotyledons</taxon>
        <taxon>Gunneridae</taxon>
        <taxon>Pentapetalae</taxon>
        <taxon>asterids</taxon>
        <taxon>campanulids</taxon>
        <taxon>Asterales</taxon>
        <taxon>Asteraceae</taxon>
        <taxon>Asteroideae</taxon>
        <taxon>Anthemideae</taxon>
        <taxon>Anthemidinae</taxon>
        <taxon>Tanacetum</taxon>
    </lineage>
</organism>
<dbReference type="PANTHER" id="PTHR31286">
    <property type="entry name" value="GLYCINE-RICH CELL WALL STRUCTURAL PROTEIN 1.8-LIKE"/>
    <property type="match status" value="1"/>
</dbReference>
<dbReference type="AlphaFoldDB" id="A0A699GS94"/>
<feature type="region of interest" description="Disordered" evidence="1">
    <location>
        <begin position="68"/>
        <end position="89"/>
    </location>
</feature>
<evidence type="ECO:0000256" key="1">
    <source>
        <dbReference type="SAM" id="MobiDB-lite"/>
    </source>
</evidence>
<dbReference type="InterPro" id="IPR040256">
    <property type="entry name" value="At4g02000-like"/>
</dbReference>
<proteinExistence type="predicted"/>
<accession>A0A699GS94</accession>
<sequence>MLKAFCYGRSVVIAGRKNNHRKKTDTVTSSGLVIESNGTLNDATLLVAFVKKEVVLQSVDETVVKDKQTPTSLGSIPPLPTHETPLAGNTPNNSSFMEGLNAMLKNGSWFIRNNPLILKKWRPYVNLLKEDVGTIPVWVKLHGVPVMKFSEEGLSAIATKLGTPLMLDSYTCDMCMQSWGRSSYARAMIKLRADVELRDNSVAAMPKITREGYHTCNIRVEYEWKLPRFACCKVFGHTHKECPKNIGTGEMKNLKKTSQTSKGFLVGQNIVYKPTKQVYQPVSKKSTANISVNKMKNVDPLKENVDASSPSTTPVIEKIDKIGKLIIEGKVTLVDDDGKPLEKVDSSYNYDSEDEVASVDNDMDKFLANKDGYGTQSLLEQWTESYKNGDYGYDPYDNDMYEGQDIIEPL</sequence>